<proteinExistence type="predicted"/>
<reference evidence="1 2" key="1">
    <citation type="submission" date="2016-04" db="EMBL/GenBank/DDBJ databases">
        <title>The genome of Intoshia linei affirms orthonectids as highly simplified spiralians.</title>
        <authorList>
            <person name="Mikhailov K.V."/>
            <person name="Slusarev G.S."/>
            <person name="Nikitin M.A."/>
            <person name="Logacheva M.D."/>
            <person name="Penin A."/>
            <person name="Aleoshin V."/>
            <person name="Panchin Y.V."/>
        </authorList>
    </citation>
    <scope>NUCLEOTIDE SEQUENCE [LARGE SCALE GENOMIC DNA]</scope>
    <source>
        <strain evidence="1">Intl2013</strain>
        <tissue evidence="1">Whole animal</tissue>
    </source>
</reference>
<keyword evidence="2" id="KW-1185">Reference proteome</keyword>
<evidence type="ECO:0000313" key="2">
    <source>
        <dbReference type="Proteomes" id="UP000078046"/>
    </source>
</evidence>
<dbReference type="OrthoDB" id="6498708at2759"/>
<dbReference type="InterPro" id="IPR013324">
    <property type="entry name" value="RNA_pol_sigma_r3/r4-like"/>
</dbReference>
<dbReference type="Proteomes" id="UP000078046">
    <property type="component" value="Unassembled WGS sequence"/>
</dbReference>
<dbReference type="Gene3D" id="1.10.10.10">
    <property type="entry name" value="Winged helix-like DNA-binding domain superfamily/Winged helix DNA-binding domain"/>
    <property type="match status" value="1"/>
</dbReference>
<organism evidence="1 2">
    <name type="scientific">Intoshia linei</name>
    <dbReference type="NCBI Taxonomy" id="1819745"/>
    <lineage>
        <taxon>Eukaryota</taxon>
        <taxon>Metazoa</taxon>
        <taxon>Spiralia</taxon>
        <taxon>Lophotrochozoa</taxon>
        <taxon>Mesozoa</taxon>
        <taxon>Orthonectida</taxon>
        <taxon>Rhopaluridae</taxon>
        <taxon>Intoshia</taxon>
    </lineage>
</organism>
<protein>
    <submittedName>
        <fullName evidence="1">Uncharacterized protein</fullName>
    </submittedName>
</protein>
<dbReference type="SUPFAM" id="SSF88659">
    <property type="entry name" value="Sigma3 and sigma4 domains of RNA polymerase sigma factors"/>
    <property type="match status" value="1"/>
</dbReference>
<accession>A0A177AVS0</accession>
<sequence length="129" mass="14658">MPGNTIPNSQKELIVNKTLEGLSITSISRILSIPRTSVSNIVHKFLRILKNFHYNLKALVLVPVGRNCERTIISRCEYAWMFRELMMSTSQKNIIFLDYVGFSVVTRPKKGRSRIGIYPYLGVAAARSI</sequence>
<dbReference type="AlphaFoldDB" id="A0A177AVS0"/>
<comment type="caution">
    <text evidence="1">The sequence shown here is derived from an EMBL/GenBank/DDBJ whole genome shotgun (WGS) entry which is preliminary data.</text>
</comment>
<evidence type="ECO:0000313" key="1">
    <source>
        <dbReference type="EMBL" id="OAF66118.1"/>
    </source>
</evidence>
<dbReference type="EMBL" id="LWCA01001031">
    <property type="protein sequence ID" value="OAF66118.1"/>
    <property type="molecule type" value="Genomic_DNA"/>
</dbReference>
<dbReference type="InterPro" id="IPR036388">
    <property type="entry name" value="WH-like_DNA-bd_sf"/>
</dbReference>
<gene>
    <name evidence="1" type="ORF">A3Q56_06157</name>
</gene>
<name>A0A177AVS0_9BILA</name>